<name>A0A078M1R2_9PSED</name>
<dbReference type="PANTHER" id="PTHR35369:SF3">
    <property type="entry name" value="TRANSLESION DNA SYNTHESIS-ASSOCIATED PROTEIN IMUA"/>
    <property type="match status" value="1"/>
</dbReference>
<sequence length="207" mass="22214">MSSVVAIERLLDSRQIWRGQGTGHSASSQPTGHAELDKALPGGGWPDSALSEILVAAPGIGELRLLWPTLARLSRAGERIVLIGPPYLPYPHAWLGAGVDLHQLSIIQAAGRDALWATEQCLRSGCCGAVVCWPRQVDDRALRRLQIAAETGRTLAFAYRPLDAAANASPAALRMVVDARQLRILKCRGGIAPERPIATPLAAESWH</sequence>
<dbReference type="Gene3D" id="3.40.50.300">
    <property type="entry name" value="P-loop containing nucleotide triphosphate hydrolases"/>
    <property type="match status" value="1"/>
</dbReference>
<dbReference type="HOGENOM" id="CLU_064653_2_0_6"/>
<proteinExistence type="predicted"/>
<evidence type="ECO:0000313" key="4">
    <source>
        <dbReference type="Proteomes" id="UP000053902"/>
    </source>
</evidence>
<gene>
    <name evidence="3" type="ORF">BN1079_03361</name>
</gene>
<dbReference type="GO" id="GO:0051301">
    <property type="term" value="P:cell division"/>
    <property type="evidence" value="ECO:0007669"/>
    <property type="project" value="UniProtKB-KW"/>
</dbReference>
<dbReference type="Proteomes" id="UP000053902">
    <property type="component" value="Unassembled WGS sequence"/>
</dbReference>
<dbReference type="InterPro" id="IPR047610">
    <property type="entry name" value="ImuA_translesion"/>
</dbReference>
<dbReference type="SUPFAM" id="SSF52540">
    <property type="entry name" value="P-loop containing nucleoside triphosphate hydrolases"/>
    <property type="match status" value="1"/>
</dbReference>
<organism evidence="3 4">
    <name type="scientific">Pseudomonas saudiphocaensis</name>
    <dbReference type="NCBI Taxonomy" id="1499686"/>
    <lineage>
        <taxon>Bacteria</taxon>
        <taxon>Pseudomonadati</taxon>
        <taxon>Pseudomonadota</taxon>
        <taxon>Gammaproteobacteria</taxon>
        <taxon>Pseudomonadales</taxon>
        <taxon>Pseudomonadaceae</taxon>
        <taxon>Pseudomonas</taxon>
    </lineage>
</organism>
<keyword evidence="4" id="KW-1185">Reference proteome</keyword>
<dbReference type="GO" id="GO:0006281">
    <property type="term" value="P:DNA repair"/>
    <property type="evidence" value="ECO:0007669"/>
    <property type="project" value="TreeGrafter"/>
</dbReference>
<dbReference type="InterPro" id="IPR017166">
    <property type="entry name" value="UCP037290"/>
</dbReference>
<reference evidence="3 4" key="1">
    <citation type="submission" date="2014-07" db="EMBL/GenBank/DDBJ databases">
        <authorList>
            <person name="Urmite Genomes Urmite Genomes"/>
        </authorList>
    </citation>
    <scope>NUCLEOTIDE SEQUENCE [LARGE SCALE GENOMIC DNA]</scope>
    <source>
        <strain evidence="3 4">20_BN</strain>
    </source>
</reference>
<dbReference type="eggNOG" id="COG4544">
    <property type="taxonomic scope" value="Bacteria"/>
</dbReference>
<evidence type="ECO:0000256" key="1">
    <source>
        <dbReference type="ARBA" id="ARBA00022763"/>
    </source>
</evidence>
<dbReference type="NCBIfam" id="NF033429">
    <property type="entry name" value="ImuA_translesion"/>
    <property type="match status" value="1"/>
</dbReference>
<dbReference type="InterPro" id="IPR050356">
    <property type="entry name" value="SulA_CellDiv_inhibitor"/>
</dbReference>
<dbReference type="InterPro" id="IPR027417">
    <property type="entry name" value="P-loop_NTPase"/>
</dbReference>
<protein>
    <submittedName>
        <fullName evidence="3">Cell division inhibitor SulA</fullName>
    </submittedName>
</protein>
<evidence type="ECO:0000256" key="2">
    <source>
        <dbReference type="SAM" id="MobiDB-lite"/>
    </source>
</evidence>
<keyword evidence="3" id="KW-0132">Cell division</keyword>
<dbReference type="AlphaFoldDB" id="A0A078M1R2"/>
<dbReference type="EMBL" id="CCSF01000001">
    <property type="protein sequence ID" value="CDZ96011.1"/>
    <property type="molecule type" value="Genomic_DNA"/>
</dbReference>
<evidence type="ECO:0000313" key="3">
    <source>
        <dbReference type="EMBL" id="CDZ96011.1"/>
    </source>
</evidence>
<dbReference type="STRING" id="1499686.BN1079_03361"/>
<keyword evidence="1" id="KW-0227">DNA damage</keyword>
<dbReference type="RefSeq" id="WP_037026280.1">
    <property type="nucleotide sequence ID" value="NZ_CCSF01000001.1"/>
</dbReference>
<feature type="region of interest" description="Disordered" evidence="2">
    <location>
        <begin position="19"/>
        <end position="38"/>
    </location>
</feature>
<dbReference type="OrthoDB" id="9811176at2"/>
<accession>A0A078M1R2</accession>
<dbReference type="PANTHER" id="PTHR35369">
    <property type="entry name" value="BLR3025 PROTEIN-RELATED"/>
    <property type="match status" value="1"/>
</dbReference>
<keyword evidence="3" id="KW-0131">Cell cycle</keyword>
<dbReference type="PIRSF" id="PIRSF037290">
    <property type="entry name" value="UCP037290"/>
    <property type="match status" value="1"/>
</dbReference>